<evidence type="ECO:0000313" key="1">
    <source>
        <dbReference type="EMBL" id="GBM52412.1"/>
    </source>
</evidence>
<comment type="caution">
    <text evidence="1">The sequence shown here is derived from an EMBL/GenBank/DDBJ whole genome shotgun (WGS) entry which is preliminary data.</text>
</comment>
<reference evidence="1 2" key="1">
    <citation type="journal article" date="2019" name="Sci. Rep.">
        <title>Orb-weaving spider Araneus ventricosus genome elucidates the spidroin gene catalogue.</title>
        <authorList>
            <person name="Kono N."/>
            <person name="Nakamura H."/>
            <person name="Ohtoshi R."/>
            <person name="Moran D.A.P."/>
            <person name="Shinohara A."/>
            <person name="Yoshida Y."/>
            <person name="Fujiwara M."/>
            <person name="Mori M."/>
            <person name="Tomita M."/>
            <person name="Arakawa K."/>
        </authorList>
    </citation>
    <scope>NUCLEOTIDE SEQUENCE [LARGE SCALE GENOMIC DNA]</scope>
</reference>
<protein>
    <submittedName>
        <fullName evidence="1">Uncharacterized protein</fullName>
    </submittedName>
</protein>
<sequence length="125" mass="14387">MEHFSQIPTDNLVAFKRARANAHRIRRRSQRESWTRFISSITYSTSSTQIWKKIRAANGIYKEFAFPVLNAGGTHYSSPLDISNVLRQSFAKVSSADSYSPTFLATKRCAENIPLYFRTHRRLSV</sequence>
<dbReference type="EMBL" id="BGPR01001376">
    <property type="protein sequence ID" value="GBM52412.1"/>
    <property type="molecule type" value="Genomic_DNA"/>
</dbReference>
<dbReference type="AlphaFoldDB" id="A0A4Y2GF12"/>
<name>A0A4Y2GF12_ARAVE</name>
<keyword evidence="2" id="KW-1185">Reference proteome</keyword>
<dbReference type="Proteomes" id="UP000499080">
    <property type="component" value="Unassembled WGS sequence"/>
</dbReference>
<evidence type="ECO:0000313" key="2">
    <source>
        <dbReference type="Proteomes" id="UP000499080"/>
    </source>
</evidence>
<gene>
    <name evidence="1" type="ORF">AVEN_258176_1</name>
</gene>
<proteinExistence type="predicted"/>
<accession>A0A4Y2GF12</accession>
<organism evidence="1 2">
    <name type="scientific">Araneus ventricosus</name>
    <name type="common">Orbweaver spider</name>
    <name type="synonym">Epeira ventricosa</name>
    <dbReference type="NCBI Taxonomy" id="182803"/>
    <lineage>
        <taxon>Eukaryota</taxon>
        <taxon>Metazoa</taxon>
        <taxon>Ecdysozoa</taxon>
        <taxon>Arthropoda</taxon>
        <taxon>Chelicerata</taxon>
        <taxon>Arachnida</taxon>
        <taxon>Araneae</taxon>
        <taxon>Araneomorphae</taxon>
        <taxon>Entelegynae</taxon>
        <taxon>Araneoidea</taxon>
        <taxon>Araneidae</taxon>
        <taxon>Araneus</taxon>
    </lineage>
</organism>
<dbReference type="OrthoDB" id="6772262at2759"/>